<reference evidence="4 5" key="1">
    <citation type="submission" date="2017-01" db="EMBL/GenBank/DDBJ databases">
        <authorList>
            <person name="Mah S.A."/>
            <person name="Swanson W.J."/>
            <person name="Moy G.W."/>
            <person name="Vacquier V.D."/>
        </authorList>
    </citation>
    <scope>NUCLEOTIDE SEQUENCE [LARGE SCALE GENOMIC DNA]</scope>
    <source>
        <strain evidence="4 5">DSM 18014</strain>
    </source>
</reference>
<dbReference type="CDD" id="cd06577">
    <property type="entry name" value="PASTA_pknB"/>
    <property type="match status" value="3"/>
</dbReference>
<feature type="compositionally biased region" description="Low complexity" evidence="1">
    <location>
        <begin position="355"/>
        <end position="379"/>
    </location>
</feature>
<keyword evidence="4" id="KW-0723">Serine/threonine-protein kinase</keyword>
<keyword evidence="4" id="KW-0808">Transferase</keyword>
<name>A0A1N7P147_9FLAO</name>
<organism evidence="4 5">
    <name type="scientific">Chryseobacterium gambrini</name>
    <dbReference type="NCBI Taxonomy" id="373672"/>
    <lineage>
        <taxon>Bacteria</taxon>
        <taxon>Pseudomonadati</taxon>
        <taxon>Bacteroidota</taxon>
        <taxon>Flavobacteriia</taxon>
        <taxon>Flavobacteriales</taxon>
        <taxon>Weeksellaceae</taxon>
        <taxon>Chryseobacterium group</taxon>
        <taxon>Chryseobacterium</taxon>
    </lineage>
</organism>
<dbReference type="EMBL" id="FTOV01000005">
    <property type="protein sequence ID" value="SIT04290.1"/>
    <property type="molecule type" value="Genomic_DNA"/>
</dbReference>
<protein>
    <submittedName>
        <fullName evidence="4">Serine/threonine protein kinase</fullName>
    </submittedName>
</protein>
<evidence type="ECO:0000256" key="1">
    <source>
        <dbReference type="SAM" id="MobiDB-lite"/>
    </source>
</evidence>
<dbReference type="STRING" id="373672.SAMN05421785_105291"/>
<feature type="compositionally biased region" description="Basic and acidic residues" evidence="1">
    <location>
        <begin position="380"/>
        <end position="392"/>
    </location>
</feature>
<keyword evidence="4" id="KW-0418">Kinase</keyword>
<keyword evidence="2" id="KW-0812">Transmembrane</keyword>
<dbReference type="SMART" id="SM00740">
    <property type="entry name" value="PASTA"/>
    <property type="match status" value="3"/>
</dbReference>
<dbReference type="InterPro" id="IPR005543">
    <property type="entry name" value="PASTA_dom"/>
</dbReference>
<dbReference type="Gene3D" id="3.30.10.20">
    <property type="match status" value="3"/>
</dbReference>
<dbReference type="PROSITE" id="PS51178">
    <property type="entry name" value="PASTA"/>
    <property type="match status" value="2"/>
</dbReference>
<evidence type="ECO:0000313" key="4">
    <source>
        <dbReference type="EMBL" id="SIT04290.1"/>
    </source>
</evidence>
<keyword evidence="2" id="KW-0472">Membrane</keyword>
<feature type="region of interest" description="Disordered" evidence="1">
    <location>
        <begin position="305"/>
        <end position="392"/>
    </location>
</feature>
<feature type="domain" description="PASTA" evidence="3">
    <location>
        <begin position="64"/>
        <end position="130"/>
    </location>
</feature>
<evidence type="ECO:0000259" key="3">
    <source>
        <dbReference type="PROSITE" id="PS51178"/>
    </source>
</evidence>
<dbReference type="Pfam" id="PF03793">
    <property type="entry name" value="PASTA"/>
    <property type="match status" value="2"/>
</dbReference>
<evidence type="ECO:0000313" key="5">
    <source>
        <dbReference type="Proteomes" id="UP000185781"/>
    </source>
</evidence>
<dbReference type="AlphaFoldDB" id="A0A1N7P147"/>
<proteinExistence type="predicted"/>
<gene>
    <name evidence="4" type="ORF">SAMN05421785_105291</name>
</gene>
<keyword evidence="2" id="KW-1133">Transmembrane helix</keyword>
<accession>A0A1N7P147</accession>
<feature type="domain" description="PASTA" evidence="3">
    <location>
        <begin position="203"/>
        <end position="271"/>
    </location>
</feature>
<feature type="transmembrane region" description="Helical" evidence="2">
    <location>
        <begin position="37"/>
        <end position="57"/>
    </location>
</feature>
<sequence>MKCVKLKAHSKIISYICCLIIVILSMLKSLFNWKVLLNLVVAIGVFVGLVWLTFRWLEYHTNHGQEIPVPNIVNKSVQEAIKILDDSGLEYEVDSFNYDPKYRPFQVLQVYPVPGSRVKDGRAIQLRVNPRTWAKVEVPDVINKYSGLAFQRLEQVGLKVGDTIYEPSIQKDAVIRILFNGNEVKPKTKLARFSTVDVVIGSGPMRNIAIPNVVGLTVKEARQVIARSMFEVGLVDHEDGSKDESDVIYYQDPAAGDVRDQGMQIDLWASKRTLAELSAKIEQLNSTYRMKVDTALPPIQYQEMPVRQEPSQDVPPPPVTPRRENPKPSTDAVKTDASKATVKPATSVTENKPKTTASNTGSSSGNTSANKPVATTPAKPAEKPKAKKMVIE</sequence>
<dbReference type="Proteomes" id="UP000185781">
    <property type="component" value="Unassembled WGS sequence"/>
</dbReference>
<dbReference type="GO" id="GO:0004674">
    <property type="term" value="F:protein serine/threonine kinase activity"/>
    <property type="evidence" value="ECO:0007669"/>
    <property type="project" value="UniProtKB-KW"/>
</dbReference>
<evidence type="ECO:0000256" key="2">
    <source>
        <dbReference type="SAM" id="Phobius"/>
    </source>
</evidence>
<feature type="transmembrane region" description="Helical" evidence="2">
    <location>
        <begin position="12"/>
        <end position="31"/>
    </location>
</feature>